<dbReference type="InterPro" id="IPR052537">
    <property type="entry name" value="Extradiol_RC_dioxygenase"/>
</dbReference>
<feature type="domain" description="VOC" evidence="1">
    <location>
        <begin position="7"/>
        <end position="133"/>
    </location>
</feature>
<gene>
    <name evidence="2" type="ORF">N0B31_01505</name>
</gene>
<dbReference type="InterPro" id="IPR029068">
    <property type="entry name" value="Glyas_Bleomycin-R_OHBP_Dase"/>
</dbReference>
<dbReference type="InterPro" id="IPR004360">
    <property type="entry name" value="Glyas_Fos-R_dOase_dom"/>
</dbReference>
<dbReference type="Gene3D" id="3.10.180.10">
    <property type="entry name" value="2,3-Dihydroxybiphenyl 1,2-Dioxygenase, domain 1"/>
    <property type="match status" value="2"/>
</dbReference>
<sequence length="310" mass="33665">MLTDTPGLHHVTGIVGDAQQAVAFYAGTLGLRLAQQTVNFEDLLQHHLYFTDAAGEPGSVVTVFPDPYADDGRVGRPQPERTALAVPEGSLAAWRERLVEQGVDATPVERLGGDERALQFTDPVGTRLELVASDAPGDPHTARVDASMAVRGLHGVTLQSGNPYATASVLETLGYEYEVETVERVRYRAGGERATVVDVLLGDAEGGREGPGTYHHLAVRVPEEEALYEWRDLFVERGYECSRVKDRHYFHSLYVREPGGILFELATETGGIAAGAGDATALSLPEWFESERELVESQLPVLSVPSVERS</sequence>
<dbReference type="PROSITE" id="PS51819">
    <property type="entry name" value="VOC"/>
    <property type="match status" value="2"/>
</dbReference>
<protein>
    <submittedName>
        <fullName evidence="2">VOC family protein</fullName>
    </submittedName>
</protein>
<dbReference type="RefSeq" id="WP_260594019.1">
    <property type="nucleotide sequence ID" value="NZ_CP104003.1"/>
</dbReference>
<feature type="domain" description="VOC" evidence="1">
    <location>
        <begin position="152"/>
        <end position="268"/>
    </location>
</feature>
<evidence type="ECO:0000259" key="1">
    <source>
        <dbReference type="PROSITE" id="PS51819"/>
    </source>
</evidence>
<evidence type="ECO:0000313" key="3">
    <source>
        <dbReference type="Proteomes" id="UP001057580"/>
    </source>
</evidence>
<dbReference type="KEGG" id="ssai:N0B31_01505"/>
<dbReference type="Proteomes" id="UP001057580">
    <property type="component" value="Chromosome"/>
</dbReference>
<reference evidence="2" key="1">
    <citation type="submission" date="2022-09" db="EMBL/GenBank/DDBJ databases">
        <title>Diverse halophilic archaea isolated from saline environments.</title>
        <authorList>
            <person name="Cui H.-L."/>
        </authorList>
    </citation>
    <scope>NUCLEOTIDE SEQUENCE</scope>
    <source>
        <strain evidence="2">ZS-35-S2</strain>
    </source>
</reference>
<dbReference type="PANTHER" id="PTHR36110:SF2">
    <property type="entry name" value="RING-CLEAVING DIOXYGENASE MHQE-RELATED"/>
    <property type="match status" value="1"/>
</dbReference>
<dbReference type="Pfam" id="PF00903">
    <property type="entry name" value="Glyoxalase"/>
    <property type="match status" value="2"/>
</dbReference>
<organism evidence="2 3">
    <name type="scientific">Salinirubellus salinus</name>
    <dbReference type="NCBI Taxonomy" id="1364945"/>
    <lineage>
        <taxon>Archaea</taxon>
        <taxon>Methanobacteriati</taxon>
        <taxon>Methanobacteriota</taxon>
        <taxon>Stenosarchaea group</taxon>
        <taxon>Halobacteria</taxon>
        <taxon>Halobacteriales</taxon>
        <taxon>Natronomonadaceae</taxon>
        <taxon>Salinirubellus</taxon>
    </lineage>
</organism>
<dbReference type="GeneID" id="74941057"/>
<evidence type="ECO:0000313" key="2">
    <source>
        <dbReference type="EMBL" id="UWM54967.1"/>
    </source>
</evidence>
<dbReference type="SUPFAM" id="SSF54593">
    <property type="entry name" value="Glyoxalase/Bleomycin resistance protein/Dihydroxybiphenyl dioxygenase"/>
    <property type="match status" value="1"/>
</dbReference>
<dbReference type="PANTHER" id="PTHR36110">
    <property type="entry name" value="RING-CLEAVING DIOXYGENASE MHQE-RELATED"/>
    <property type="match status" value="1"/>
</dbReference>
<proteinExistence type="predicted"/>
<dbReference type="InterPro" id="IPR037523">
    <property type="entry name" value="VOC_core"/>
</dbReference>
<dbReference type="EMBL" id="CP104003">
    <property type="protein sequence ID" value="UWM54967.1"/>
    <property type="molecule type" value="Genomic_DNA"/>
</dbReference>
<keyword evidence="3" id="KW-1185">Reference proteome</keyword>
<dbReference type="AlphaFoldDB" id="A0A9E7R3N6"/>
<name>A0A9E7R3N6_9EURY</name>
<accession>A0A9E7R3N6</accession>